<organism evidence="1 2">
    <name type="scientific">Actinoplanes derwentensis</name>
    <dbReference type="NCBI Taxonomy" id="113562"/>
    <lineage>
        <taxon>Bacteria</taxon>
        <taxon>Bacillati</taxon>
        <taxon>Actinomycetota</taxon>
        <taxon>Actinomycetes</taxon>
        <taxon>Micromonosporales</taxon>
        <taxon>Micromonosporaceae</taxon>
        <taxon>Actinoplanes</taxon>
    </lineage>
</organism>
<dbReference type="EMBL" id="LT629758">
    <property type="protein sequence ID" value="SDS40352.1"/>
    <property type="molecule type" value="Genomic_DNA"/>
</dbReference>
<evidence type="ECO:0000313" key="1">
    <source>
        <dbReference type="EMBL" id="SDS40352.1"/>
    </source>
</evidence>
<gene>
    <name evidence="1" type="ORF">SAMN04489716_0709</name>
</gene>
<dbReference type="Proteomes" id="UP000198688">
    <property type="component" value="Chromosome I"/>
</dbReference>
<dbReference type="AlphaFoldDB" id="A0A1H1RX87"/>
<sequence>MFASAGGRLPLMPRPEQATAFALSAPAHDLRAVPDWQRLSAWMSQAWLPLLETNRYDLGIPPVNLEMDPEHWLPDLIVKAGVLANELMLALDMEEVFPYLGAGSALDQLDDTLRKAAGGRPRRNHLKQWQQLDRAGLAGAWQVTVDMIEARLVWHG</sequence>
<keyword evidence="2" id="KW-1185">Reference proteome</keyword>
<proteinExistence type="predicted"/>
<reference evidence="1 2" key="1">
    <citation type="submission" date="2016-10" db="EMBL/GenBank/DDBJ databases">
        <authorList>
            <person name="de Groot N.N."/>
        </authorList>
    </citation>
    <scope>NUCLEOTIDE SEQUENCE [LARGE SCALE GENOMIC DNA]</scope>
    <source>
        <strain evidence="1 2">DSM 43941</strain>
    </source>
</reference>
<protein>
    <submittedName>
        <fullName evidence="1">Uncharacterized protein</fullName>
    </submittedName>
</protein>
<accession>A0A1H1RX87</accession>
<evidence type="ECO:0000313" key="2">
    <source>
        <dbReference type="Proteomes" id="UP000198688"/>
    </source>
</evidence>
<name>A0A1H1RX87_9ACTN</name>